<accession>A0A174ICR7</accession>
<dbReference type="EMBL" id="CZAL01000002">
    <property type="protein sequence ID" value="CUO82865.1"/>
    <property type="molecule type" value="Genomic_DNA"/>
</dbReference>
<gene>
    <name evidence="1" type="ORF">ERS852498_00594</name>
</gene>
<organism evidence="1 2">
    <name type="scientific">Fusicatenibacter saccharivorans</name>
    <dbReference type="NCBI Taxonomy" id="1150298"/>
    <lineage>
        <taxon>Bacteria</taxon>
        <taxon>Bacillati</taxon>
        <taxon>Bacillota</taxon>
        <taxon>Clostridia</taxon>
        <taxon>Lachnospirales</taxon>
        <taxon>Lachnospiraceae</taxon>
        <taxon>Fusicatenibacter</taxon>
    </lineage>
</organism>
<dbReference type="Proteomes" id="UP000095709">
    <property type="component" value="Unassembled WGS sequence"/>
</dbReference>
<protein>
    <submittedName>
        <fullName evidence="1">Uncharacterized protein</fullName>
    </submittedName>
</protein>
<name>A0A174ICR7_9FIRM</name>
<proteinExistence type="predicted"/>
<reference evidence="1 2" key="1">
    <citation type="submission" date="2015-09" db="EMBL/GenBank/DDBJ databases">
        <authorList>
            <consortium name="Pathogen Informatics"/>
        </authorList>
    </citation>
    <scope>NUCLEOTIDE SEQUENCE [LARGE SCALE GENOMIC DNA]</scope>
    <source>
        <strain evidence="1 2">2789STDY5834885</strain>
    </source>
</reference>
<evidence type="ECO:0000313" key="2">
    <source>
        <dbReference type="Proteomes" id="UP000095709"/>
    </source>
</evidence>
<evidence type="ECO:0000313" key="1">
    <source>
        <dbReference type="EMBL" id="CUO82865.1"/>
    </source>
</evidence>
<sequence length="71" mass="7721">MEPLRAPCVAQVAFGLRNLVGVVREGIVHAAAVQVEVFSVVLHGDTGALNVPSRITDAPWRVPFERLVLEF</sequence>
<dbReference type="AlphaFoldDB" id="A0A174ICR7"/>